<accession>A0ABS2Q578</accession>
<organism evidence="6 7">
    <name type="scientific">Sporolactobacillus spathodeae</name>
    <dbReference type="NCBI Taxonomy" id="1465502"/>
    <lineage>
        <taxon>Bacteria</taxon>
        <taxon>Bacillati</taxon>
        <taxon>Bacillota</taxon>
        <taxon>Bacilli</taxon>
        <taxon>Bacillales</taxon>
        <taxon>Sporolactobacillaceae</taxon>
        <taxon>Sporolactobacillus</taxon>
    </lineage>
</organism>
<gene>
    <name evidence="4" type="primary">fliE</name>
    <name evidence="6" type="ORF">JOC27_000384</name>
</gene>
<dbReference type="Pfam" id="PF02049">
    <property type="entry name" value="FliE"/>
    <property type="match status" value="1"/>
</dbReference>
<comment type="subcellular location">
    <subcellularLocation>
        <location evidence="1 4">Bacterial flagellum basal body</location>
    </subcellularLocation>
</comment>
<dbReference type="Proteomes" id="UP000823201">
    <property type="component" value="Unassembled WGS sequence"/>
</dbReference>
<evidence type="ECO:0000256" key="3">
    <source>
        <dbReference type="ARBA" id="ARBA00023143"/>
    </source>
</evidence>
<dbReference type="InterPro" id="IPR001624">
    <property type="entry name" value="FliE"/>
</dbReference>
<dbReference type="HAMAP" id="MF_00724">
    <property type="entry name" value="FliE"/>
    <property type="match status" value="1"/>
</dbReference>
<keyword evidence="6" id="KW-0282">Flagellum</keyword>
<evidence type="ECO:0000256" key="4">
    <source>
        <dbReference type="HAMAP-Rule" id="MF_00724"/>
    </source>
</evidence>
<keyword evidence="6" id="KW-0969">Cilium</keyword>
<dbReference type="PANTHER" id="PTHR34653:SF1">
    <property type="entry name" value="FLAGELLAR HOOK-BASAL BODY COMPLEX PROTEIN FLIE"/>
    <property type="match status" value="1"/>
</dbReference>
<evidence type="ECO:0000313" key="6">
    <source>
        <dbReference type="EMBL" id="MBM7656943.1"/>
    </source>
</evidence>
<evidence type="ECO:0000256" key="1">
    <source>
        <dbReference type="ARBA" id="ARBA00004117"/>
    </source>
</evidence>
<reference evidence="6 7" key="1">
    <citation type="submission" date="2021-01" db="EMBL/GenBank/DDBJ databases">
        <title>Genomic Encyclopedia of Type Strains, Phase IV (KMG-IV): sequencing the most valuable type-strain genomes for metagenomic binning, comparative biology and taxonomic classification.</title>
        <authorList>
            <person name="Goeker M."/>
        </authorList>
    </citation>
    <scope>NUCLEOTIDE SEQUENCE [LARGE SCALE GENOMIC DNA]</scope>
    <source>
        <strain evidence="6 7">DSM 100968</strain>
    </source>
</reference>
<comment type="caution">
    <text evidence="6">The sequence shown here is derived from an EMBL/GenBank/DDBJ whole genome shotgun (WGS) entry which is preliminary data.</text>
</comment>
<dbReference type="EMBL" id="JAFBEV010000003">
    <property type="protein sequence ID" value="MBM7656943.1"/>
    <property type="molecule type" value="Genomic_DNA"/>
</dbReference>
<proteinExistence type="inferred from homology"/>
<dbReference type="PANTHER" id="PTHR34653">
    <property type="match status" value="1"/>
</dbReference>
<dbReference type="RefSeq" id="WP_205005311.1">
    <property type="nucleotide sequence ID" value="NZ_CBCRXA010000003.1"/>
</dbReference>
<keyword evidence="6" id="KW-0966">Cell projection</keyword>
<evidence type="ECO:0000256" key="5">
    <source>
        <dbReference type="NCBIfam" id="TIGR00205"/>
    </source>
</evidence>
<name>A0ABS2Q578_9BACL</name>
<evidence type="ECO:0000256" key="2">
    <source>
        <dbReference type="ARBA" id="ARBA00009272"/>
    </source>
</evidence>
<protein>
    <recommendedName>
        <fullName evidence="4 5">Flagellar hook-basal body complex protein FliE</fullName>
    </recommendedName>
</protein>
<keyword evidence="7" id="KW-1185">Reference proteome</keyword>
<dbReference type="PRINTS" id="PR01006">
    <property type="entry name" value="FLGHOOKFLIE"/>
</dbReference>
<keyword evidence="3 4" id="KW-0975">Bacterial flagellum</keyword>
<comment type="similarity">
    <text evidence="2 4">Belongs to the FliE family.</text>
</comment>
<sequence>MSISSINLNTFSMKDSLPSNASSTSNSFANTLNQALGNVNQSQQVANQMVTQLANGDSNVDLHNVMLAMQKSNILLKTTVQVRDRVISAYEEVMRMQV</sequence>
<evidence type="ECO:0000313" key="7">
    <source>
        <dbReference type="Proteomes" id="UP000823201"/>
    </source>
</evidence>
<dbReference type="NCBIfam" id="TIGR00205">
    <property type="entry name" value="fliE"/>
    <property type="match status" value="1"/>
</dbReference>